<keyword evidence="3" id="KW-1185">Reference proteome</keyword>
<feature type="chain" id="PRO_5009265421" evidence="1">
    <location>
        <begin position="19"/>
        <end position="183"/>
    </location>
</feature>
<name>A0A1H1XCL8_MUCMA</name>
<evidence type="ECO:0000256" key="1">
    <source>
        <dbReference type="SAM" id="SignalP"/>
    </source>
</evidence>
<feature type="signal peptide" evidence="1">
    <location>
        <begin position="1"/>
        <end position="18"/>
    </location>
</feature>
<protein>
    <submittedName>
        <fullName evidence="2">Uncharacterized protein</fullName>
    </submittedName>
</protein>
<dbReference type="AlphaFoldDB" id="A0A1H1XCL8"/>
<sequence length="183" mass="21604">MRLLLLAILTLTSLTVEAQRYSSEMPDSSITNFMSWFLKSDNLKSKKYVAQRIQVLMPYNFEYKTTTQYSYPFGNIFAHNKILFQIFTKKDADFFVKQIQKQKAYYWEFKINGIKLLDVDKESFPKNQPGYFYSLPLFSNDKSMVMISVGYTNNNGHTGGVYYLYKKGGNAWKKIKEFQKWEN</sequence>
<dbReference type="Proteomes" id="UP000199679">
    <property type="component" value="Chromosome I"/>
</dbReference>
<evidence type="ECO:0000313" key="2">
    <source>
        <dbReference type="EMBL" id="SDT06791.1"/>
    </source>
</evidence>
<dbReference type="RefSeq" id="WP_091372824.1">
    <property type="nucleotide sequence ID" value="NZ_LT629740.1"/>
</dbReference>
<reference evidence="2 3" key="1">
    <citation type="submission" date="2016-10" db="EMBL/GenBank/DDBJ databases">
        <authorList>
            <person name="de Groot N.N."/>
        </authorList>
    </citation>
    <scope>NUCLEOTIDE SEQUENCE [LARGE SCALE GENOMIC DNA]</scope>
    <source>
        <strain evidence="2 3">MP1X4</strain>
    </source>
</reference>
<evidence type="ECO:0000313" key="3">
    <source>
        <dbReference type="Proteomes" id="UP000199679"/>
    </source>
</evidence>
<accession>A0A1H1XCL8</accession>
<dbReference type="EMBL" id="LT629740">
    <property type="protein sequence ID" value="SDT06791.1"/>
    <property type="molecule type" value="Genomic_DNA"/>
</dbReference>
<keyword evidence="1" id="KW-0732">Signal</keyword>
<organism evidence="2 3">
    <name type="scientific">Mucilaginibacter mallensis</name>
    <dbReference type="NCBI Taxonomy" id="652787"/>
    <lineage>
        <taxon>Bacteria</taxon>
        <taxon>Pseudomonadati</taxon>
        <taxon>Bacteroidota</taxon>
        <taxon>Sphingobacteriia</taxon>
        <taxon>Sphingobacteriales</taxon>
        <taxon>Sphingobacteriaceae</taxon>
        <taxon>Mucilaginibacter</taxon>
    </lineage>
</organism>
<proteinExistence type="predicted"/>
<dbReference type="OrthoDB" id="980228at2"/>
<gene>
    <name evidence="2" type="ORF">SAMN05216490_2414</name>
</gene>